<keyword evidence="2" id="KW-0479">Metal-binding</keyword>
<accession>A0ABV7JVG9</accession>
<dbReference type="InterPro" id="IPR005123">
    <property type="entry name" value="Oxoglu/Fe-dep_dioxygenase_dom"/>
</dbReference>
<reference evidence="9" key="1">
    <citation type="journal article" date="2019" name="Int. J. Syst. Evol. Microbiol.">
        <title>The Global Catalogue of Microorganisms (GCM) 10K type strain sequencing project: providing services to taxonomists for standard genome sequencing and annotation.</title>
        <authorList>
            <consortium name="The Broad Institute Genomics Platform"/>
            <consortium name="The Broad Institute Genome Sequencing Center for Infectious Disease"/>
            <person name="Wu L."/>
            <person name="Ma J."/>
        </authorList>
    </citation>
    <scope>NUCLEOTIDE SEQUENCE [LARGE SCALE GENOMIC DNA]</scope>
    <source>
        <strain evidence="9">KCTC 52449</strain>
    </source>
</reference>
<gene>
    <name evidence="8" type="ORF">ACFOEW_04285</name>
</gene>
<dbReference type="PANTHER" id="PTHR10869">
    <property type="entry name" value="PROLYL 4-HYDROXYLASE ALPHA SUBUNIT"/>
    <property type="match status" value="1"/>
</dbReference>
<evidence type="ECO:0000256" key="2">
    <source>
        <dbReference type="ARBA" id="ARBA00022723"/>
    </source>
</evidence>
<dbReference type="InterPro" id="IPR006620">
    <property type="entry name" value="Pro_4_hyd_alph"/>
</dbReference>
<evidence type="ECO:0000259" key="7">
    <source>
        <dbReference type="PROSITE" id="PS51471"/>
    </source>
</evidence>
<protein>
    <submittedName>
        <fullName evidence="8">Prolyl hydroxylase family protein</fullName>
        <ecNumber evidence="8">1.14.11.-</ecNumber>
    </submittedName>
</protein>
<dbReference type="Pfam" id="PF13640">
    <property type="entry name" value="2OG-FeII_Oxy_3"/>
    <property type="match status" value="1"/>
</dbReference>
<keyword evidence="3" id="KW-0847">Vitamin C</keyword>
<evidence type="ECO:0000313" key="8">
    <source>
        <dbReference type="EMBL" id="MFC3201040.1"/>
    </source>
</evidence>
<comment type="caution">
    <text evidence="8">The sequence shown here is derived from an EMBL/GenBank/DDBJ whole genome shotgun (WGS) entry which is preliminary data.</text>
</comment>
<dbReference type="GO" id="GO:0016491">
    <property type="term" value="F:oxidoreductase activity"/>
    <property type="evidence" value="ECO:0007669"/>
    <property type="project" value="UniProtKB-KW"/>
</dbReference>
<keyword evidence="9" id="KW-1185">Reference proteome</keyword>
<dbReference type="SMART" id="SM00702">
    <property type="entry name" value="P4Hc"/>
    <property type="match status" value="1"/>
</dbReference>
<evidence type="ECO:0000256" key="6">
    <source>
        <dbReference type="ARBA" id="ARBA00023004"/>
    </source>
</evidence>
<dbReference type="EC" id="1.14.11.-" evidence="8"/>
<feature type="domain" description="Fe2OG dioxygenase" evidence="7">
    <location>
        <begin position="161"/>
        <end position="270"/>
    </location>
</feature>
<keyword evidence="4" id="KW-0223">Dioxygenase</keyword>
<organism evidence="8 9">
    <name type="scientific">Alteromonas oceani</name>
    <dbReference type="NCBI Taxonomy" id="2071609"/>
    <lineage>
        <taxon>Bacteria</taxon>
        <taxon>Pseudomonadati</taxon>
        <taxon>Pseudomonadota</taxon>
        <taxon>Gammaproteobacteria</taxon>
        <taxon>Alteromonadales</taxon>
        <taxon>Alteromonadaceae</taxon>
        <taxon>Alteromonas/Salinimonas group</taxon>
        <taxon>Alteromonas</taxon>
    </lineage>
</organism>
<dbReference type="EMBL" id="JBHRSX010000012">
    <property type="protein sequence ID" value="MFC3201040.1"/>
    <property type="molecule type" value="Genomic_DNA"/>
</dbReference>
<dbReference type="PANTHER" id="PTHR10869:SF246">
    <property type="entry name" value="TRANSMEMBRANE PROLYL 4-HYDROXYLASE"/>
    <property type="match status" value="1"/>
</dbReference>
<evidence type="ECO:0000256" key="5">
    <source>
        <dbReference type="ARBA" id="ARBA00023002"/>
    </source>
</evidence>
<dbReference type="Proteomes" id="UP001595477">
    <property type="component" value="Unassembled WGS sequence"/>
</dbReference>
<keyword evidence="6" id="KW-0408">Iron</keyword>
<dbReference type="Gene3D" id="2.60.120.620">
    <property type="entry name" value="q2cbj1_9rhob like domain"/>
    <property type="match status" value="1"/>
</dbReference>
<dbReference type="InterPro" id="IPR044862">
    <property type="entry name" value="Pro_4_hyd_alph_FE2OG_OXY"/>
</dbReference>
<dbReference type="PROSITE" id="PS51471">
    <property type="entry name" value="FE2OG_OXY"/>
    <property type="match status" value="1"/>
</dbReference>
<keyword evidence="5 8" id="KW-0560">Oxidoreductase</keyword>
<sequence length="272" mass="30266">MQAQWKQWVLTNLLRNVPVTQLYTTLLGEGFAHAEIVALLGNNLPPAQQQSLARQYAARYPQPKFIAKGLPGNVQPDNIQIVEAEQAQLYVVKDFLALPTCENIVALSKQHLRPSTITTASTEADTAFRTSSTCDLVSLDSEIAHQVSAHIIDYFGFAKGNNEPIQAQHYAPGQQFKAHTDYFEPGTSEYRQFASQLGQRTWTCMVYLNEVEAGGETEFVKLGKSFTPHPGTAVIWNNLLPDGRPNANTLHHAHPVIKGEKVVITKWFREAV</sequence>
<dbReference type="RefSeq" id="WP_123323849.1">
    <property type="nucleotide sequence ID" value="NZ_JBHRSX010000012.1"/>
</dbReference>
<evidence type="ECO:0000256" key="1">
    <source>
        <dbReference type="ARBA" id="ARBA00001961"/>
    </source>
</evidence>
<evidence type="ECO:0000313" key="9">
    <source>
        <dbReference type="Proteomes" id="UP001595477"/>
    </source>
</evidence>
<name>A0ABV7JVG9_9ALTE</name>
<proteinExistence type="predicted"/>
<comment type="cofactor">
    <cofactor evidence="1">
        <name>L-ascorbate</name>
        <dbReference type="ChEBI" id="CHEBI:38290"/>
    </cofactor>
</comment>
<evidence type="ECO:0000256" key="4">
    <source>
        <dbReference type="ARBA" id="ARBA00022964"/>
    </source>
</evidence>
<evidence type="ECO:0000256" key="3">
    <source>
        <dbReference type="ARBA" id="ARBA00022896"/>
    </source>
</evidence>
<dbReference type="InterPro" id="IPR045054">
    <property type="entry name" value="P4HA-like"/>
</dbReference>